<accession>A0A7J7GCL2</accession>
<evidence type="ECO:0000256" key="2">
    <source>
        <dbReference type="SAM" id="Phobius"/>
    </source>
</evidence>
<comment type="caution">
    <text evidence="3">The sequence shown here is derived from an EMBL/GenBank/DDBJ whole genome shotgun (WGS) entry which is preliminary data.</text>
</comment>
<keyword evidence="2" id="KW-0812">Transmembrane</keyword>
<organism evidence="3 4">
    <name type="scientific">Camellia sinensis</name>
    <name type="common">Tea plant</name>
    <name type="synonym">Thea sinensis</name>
    <dbReference type="NCBI Taxonomy" id="4442"/>
    <lineage>
        <taxon>Eukaryota</taxon>
        <taxon>Viridiplantae</taxon>
        <taxon>Streptophyta</taxon>
        <taxon>Embryophyta</taxon>
        <taxon>Tracheophyta</taxon>
        <taxon>Spermatophyta</taxon>
        <taxon>Magnoliopsida</taxon>
        <taxon>eudicotyledons</taxon>
        <taxon>Gunneridae</taxon>
        <taxon>Pentapetalae</taxon>
        <taxon>asterids</taxon>
        <taxon>Ericales</taxon>
        <taxon>Theaceae</taxon>
        <taxon>Camellia</taxon>
    </lineage>
</organism>
<dbReference type="Gene3D" id="1.20.1250.20">
    <property type="entry name" value="MFS general substrate transporter like domains"/>
    <property type="match status" value="1"/>
</dbReference>
<keyword evidence="2" id="KW-1133">Transmembrane helix</keyword>
<comment type="similarity">
    <text evidence="1">Belongs to the major facilitator superfamily. Phosphate:H(+) symporter (TC 2.A.1.9) family.</text>
</comment>
<dbReference type="Proteomes" id="UP000593564">
    <property type="component" value="Unassembled WGS sequence"/>
</dbReference>
<keyword evidence="2" id="KW-0472">Membrane</keyword>
<dbReference type="AlphaFoldDB" id="A0A7J7GCL2"/>
<gene>
    <name evidence="3" type="ORF">HYC85_025217</name>
</gene>
<reference evidence="3 4" key="2">
    <citation type="submission" date="2020-07" db="EMBL/GenBank/DDBJ databases">
        <title>Genome assembly of wild tea tree DASZ reveals pedigree and selection history of tea varieties.</title>
        <authorList>
            <person name="Zhang W."/>
        </authorList>
    </citation>
    <scope>NUCLEOTIDE SEQUENCE [LARGE SCALE GENOMIC DNA]</scope>
    <source>
        <strain evidence="4">cv. G240</strain>
        <tissue evidence="3">Leaf</tissue>
    </source>
</reference>
<keyword evidence="4" id="KW-1185">Reference proteome</keyword>
<evidence type="ECO:0000256" key="1">
    <source>
        <dbReference type="ARBA" id="ARBA00044504"/>
    </source>
</evidence>
<evidence type="ECO:0000313" key="3">
    <source>
        <dbReference type="EMBL" id="KAF5937711.1"/>
    </source>
</evidence>
<name>A0A7J7GCL2_CAMSI</name>
<dbReference type="EMBL" id="JACBKZ010000012">
    <property type="protein sequence ID" value="KAF5937711.1"/>
    <property type="molecule type" value="Genomic_DNA"/>
</dbReference>
<dbReference type="InterPro" id="IPR036259">
    <property type="entry name" value="MFS_trans_sf"/>
</dbReference>
<reference evidence="4" key="1">
    <citation type="journal article" date="2020" name="Nat. Commun.">
        <title>Genome assembly of wild tea tree DASZ reveals pedigree and selection history of tea varieties.</title>
        <authorList>
            <person name="Zhang W."/>
            <person name="Zhang Y."/>
            <person name="Qiu H."/>
            <person name="Guo Y."/>
            <person name="Wan H."/>
            <person name="Zhang X."/>
            <person name="Scossa F."/>
            <person name="Alseekh S."/>
            <person name="Zhang Q."/>
            <person name="Wang P."/>
            <person name="Xu L."/>
            <person name="Schmidt M.H."/>
            <person name="Jia X."/>
            <person name="Li D."/>
            <person name="Zhu A."/>
            <person name="Guo F."/>
            <person name="Chen W."/>
            <person name="Ni D."/>
            <person name="Usadel B."/>
            <person name="Fernie A.R."/>
            <person name="Wen W."/>
        </authorList>
    </citation>
    <scope>NUCLEOTIDE SEQUENCE [LARGE SCALE GENOMIC DNA]</scope>
    <source>
        <strain evidence="4">cv. G240</strain>
    </source>
</reference>
<protein>
    <submittedName>
        <fullName evidence="3">Uncharacterized protein</fullName>
    </submittedName>
</protein>
<evidence type="ECO:0000313" key="4">
    <source>
        <dbReference type="Proteomes" id="UP000593564"/>
    </source>
</evidence>
<proteinExistence type="inferred from homology"/>
<sequence length="95" mass="11059">MTGTLIVSLLHDYTSKKSNWIPNRNLNRGKLEYYYLFVSGLQVINLIYYFICTMFYTYKVLEEVSEEACEDRYAELANISSRPVEEGHGNGETLM</sequence>
<feature type="transmembrane region" description="Helical" evidence="2">
    <location>
        <begin position="33"/>
        <end position="51"/>
    </location>
</feature>